<evidence type="ECO:0000256" key="6">
    <source>
        <dbReference type="SAM" id="Phobius"/>
    </source>
</evidence>
<evidence type="ECO:0000313" key="8">
    <source>
        <dbReference type="EMBL" id="KAF2728380.1"/>
    </source>
</evidence>
<protein>
    <submittedName>
        <fullName evidence="8">Uncharacterized protein</fullName>
    </submittedName>
</protein>
<keyword evidence="2 6" id="KW-0812">Transmembrane</keyword>
<organism evidence="8 9">
    <name type="scientific">Polyplosphaeria fusca</name>
    <dbReference type="NCBI Taxonomy" id="682080"/>
    <lineage>
        <taxon>Eukaryota</taxon>
        <taxon>Fungi</taxon>
        <taxon>Dikarya</taxon>
        <taxon>Ascomycota</taxon>
        <taxon>Pezizomycotina</taxon>
        <taxon>Dothideomycetes</taxon>
        <taxon>Pleosporomycetidae</taxon>
        <taxon>Pleosporales</taxon>
        <taxon>Tetraplosphaeriaceae</taxon>
        <taxon>Polyplosphaeria</taxon>
    </lineage>
</organism>
<dbReference type="InterPro" id="IPR051694">
    <property type="entry name" value="Immunoregulatory_rcpt-like"/>
</dbReference>
<evidence type="ECO:0000256" key="5">
    <source>
        <dbReference type="SAM" id="MobiDB-lite"/>
    </source>
</evidence>
<evidence type="ECO:0000256" key="2">
    <source>
        <dbReference type="ARBA" id="ARBA00022692"/>
    </source>
</evidence>
<reference evidence="8" key="1">
    <citation type="journal article" date="2020" name="Stud. Mycol.">
        <title>101 Dothideomycetes genomes: a test case for predicting lifestyles and emergence of pathogens.</title>
        <authorList>
            <person name="Haridas S."/>
            <person name="Albert R."/>
            <person name="Binder M."/>
            <person name="Bloem J."/>
            <person name="Labutti K."/>
            <person name="Salamov A."/>
            <person name="Andreopoulos B."/>
            <person name="Baker S."/>
            <person name="Barry K."/>
            <person name="Bills G."/>
            <person name="Bluhm B."/>
            <person name="Cannon C."/>
            <person name="Castanera R."/>
            <person name="Culley D."/>
            <person name="Daum C."/>
            <person name="Ezra D."/>
            <person name="Gonzalez J."/>
            <person name="Henrissat B."/>
            <person name="Kuo A."/>
            <person name="Liang C."/>
            <person name="Lipzen A."/>
            <person name="Lutzoni F."/>
            <person name="Magnuson J."/>
            <person name="Mondo S."/>
            <person name="Nolan M."/>
            <person name="Ohm R."/>
            <person name="Pangilinan J."/>
            <person name="Park H.-J."/>
            <person name="Ramirez L."/>
            <person name="Alfaro M."/>
            <person name="Sun H."/>
            <person name="Tritt A."/>
            <person name="Yoshinaga Y."/>
            <person name="Zwiers L.-H."/>
            <person name="Turgeon B."/>
            <person name="Goodwin S."/>
            <person name="Spatafora J."/>
            <person name="Crous P."/>
            <person name="Grigoriev I."/>
        </authorList>
    </citation>
    <scope>NUCLEOTIDE SEQUENCE</scope>
    <source>
        <strain evidence="8">CBS 125425</strain>
    </source>
</reference>
<comment type="subcellular location">
    <subcellularLocation>
        <location evidence="1">Membrane</location>
        <topology evidence="1">Single-pass membrane protein</topology>
    </subcellularLocation>
</comment>
<comment type="caution">
    <text evidence="8">The sequence shown here is derived from an EMBL/GenBank/DDBJ whole genome shotgun (WGS) entry which is preliminary data.</text>
</comment>
<name>A0A9P4QMJ9_9PLEO</name>
<dbReference type="OrthoDB" id="4157427at2759"/>
<keyword evidence="3 6" id="KW-1133">Transmembrane helix</keyword>
<feature type="compositionally biased region" description="Low complexity" evidence="5">
    <location>
        <begin position="118"/>
        <end position="143"/>
    </location>
</feature>
<keyword evidence="9" id="KW-1185">Reference proteome</keyword>
<dbReference type="PANTHER" id="PTHR15549">
    <property type="entry name" value="PAIRED IMMUNOGLOBULIN-LIKE TYPE 2 RECEPTOR"/>
    <property type="match status" value="1"/>
</dbReference>
<feature type="region of interest" description="Disordered" evidence="5">
    <location>
        <begin position="221"/>
        <end position="266"/>
    </location>
</feature>
<feature type="signal peptide" evidence="7">
    <location>
        <begin position="1"/>
        <end position="22"/>
    </location>
</feature>
<dbReference type="AlphaFoldDB" id="A0A9P4QMJ9"/>
<evidence type="ECO:0000256" key="3">
    <source>
        <dbReference type="ARBA" id="ARBA00022989"/>
    </source>
</evidence>
<evidence type="ECO:0000313" key="9">
    <source>
        <dbReference type="Proteomes" id="UP000799444"/>
    </source>
</evidence>
<dbReference type="GO" id="GO:0016020">
    <property type="term" value="C:membrane"/>
    <property type="evidence" value="ECO:0007669"/>
    <property type="project" value="UniProtKB-SubCell"/>
</dbReference>
<evidence type="ECO:0000256" key="4">
    <source>
        <dbReference type="ARBA" id="ARBA00023136"/>
    </source>
</evidence>
<dbReference type="EMBL" id="ML996282">
    <property type="protein sequence ID" value="KAF2728380.1"/>
    <property type="molecule type" value="Genomic_DNA"/>
</dbReference>
<keyword evidence="7" id="KW-0732">Signal</keyword>
<dbReference type="GO" id="GO:0071944">
    <property type="term" value="C:cell periphery"/>
    <property type="evidence" value="ECO:0007669"/>
    <property type="project" value="UniProtKB-ARBA"/>
</dbReference>
<feature type="chain" id="PRO_5040420950" evidence="7">
    <location>
        <begin position="23"/>
        <end position="266"/>
    </location>
</feature>
<keyword evidence="4 6" id="KW-0472">Membrane</keyword>
<evidence type="ECO:0000256" key="7">
    <source>
        <dbReference type="SAM" id="SignalP"/>
    </source>
</evidence>
<dbReference type="Proteomes" id="UP000799444">
    <property type="component" value="Unassembled WGS sequence"/>
</dbReference>
<sequence length="266" mass="27811">MGFNMSLSSLLVLLCCLTLASSTNIGTFTDSKCADTVDNLRGPNGYPNGTCTHLNLKNGTSFQLIDVDPGCAVTIYGPDTSSDPCSADILAVAEIAKCYNASWVYYSIDGCDIPSEIPSSSSSSQSPTSTPPSSASATPQSSPNHTGVIVGGVVGGVAAIALVAIAVLLLLRYRRKNKTDPTPPLQYEMGGERQVAEVAPPEKPVQTEMYAHNAAFEMGRNSLDIPGAPVELSAGDPSNQEGSKHGVAATSDEPQYPPDQKYKPPE</sequence>
<gene>
    <name evidence="8" type="ORF">EJ04DRAFT_569554</name>
</gene>
<feature type="transmembrane region" description="Helical" evidence="6">
    <location>
        <begin position="148"/>
        <end position="171"/>
    </location>
</feature>
<feature type="region of interest" description="Disordered" evidence="5">
    <location>
        <begin position="117"/>
        <end position="143"/>
    </location>
</feature>
<evidence type="ECO:0000256" key="1">
    <source>
        <dbReference type="ARBA" id="ARBA00004167"/>
    </source>
</evidence>
<accession>A0A9P4QMJ9</accession>
<proteinExistence type="predicted"/>